<proteinExistence type="inferred from homology"/>
<dbReference type="GO" id="GO:0005737">
    <property type="term" value="C:cytoplasm"/>
    <property type="evidence" value="ECO:0007669"/>
    <property type="project" value="TreeGrafter"/>
</dbReference>
<reference evidence="13 14" key="1">
    <citation type="submission" date="2015-09" db="EMBL/GenBank/DDBJ databases">
        <title>Atta colombica WGS genome.</title>
        <authorList>
            <person name="Nygaard S."/>
            <person name="Hu H."/>
            <person name="Boomsma J."/>
            <person name="Zhang G."/>
        </authorList>
    </citation>
    <scope>NUCLEOTIDE SEQUENCE [LARGE SCALE GENOMIC DNA]</scope>
    <source>
        <strain evidence="13">Treedump-2</strain>
        <tissue evidence="13">Whole body</tissue>
    </source>
</reference>
<feature type="transmembrane region" description="Helical" evidence="12">
    <location>
        <begin position="622"/>
        <end position="646"/>
    </location>
</feature>
<keyword evidence="10 13" id="KW-0675">Receptor</keyword>
<dbReference type="STRING" id="520822.A0A195BYC6"/>
<evidence type="ECO:0000256" key="3">
    <source>
        <dbReference type="ARBA" id="ARBA00022475"/>
    </source>
</evidence>
<evidence type="ECO:0000256" key="4">
    <source>
        <dbReference type="ARBA" id="ARBA00022606"/>
    </source>
</evidence>
<dbReference type="GO" id="GO:0005044">
    <property type="term" value="F:scavenger receptor activity"/>
    <property type="evidence" value="ECO:0007669"/>
    <property type="project" value="TreeGrafter"/>
</dbReference>
<evidence type="ECO:0000256" key="5">
    <source>
        <dbReference type="ARBA" id="ARBA00022692"/>
    </source>
</evidence>
<dbReference type="PRINTS" id="PR01609">
    <property type="entry name" value="CD36FAMILY"/>
</dbReference>
<keyword evidence="4" id="KW-0716">Sensory transduction</keyword>
<dbReference type="PANTHER" id="PTHR11923">
    <property type="entry name" value="SCAVENGER RECEPTOR CLASS B TYPE-1 SR-B1"/>
    <property type="match status" value="1"/>
</dbReference>
<comment type="similarity">
    <text evidence="2">Belongs to the CD36 family.</text>
</comment>
<dbReference type="EMBL" id="KQ976396">
    <property type="protein sequence ID" value="KYM92941.1"/>
    <property type="molecule type" value="Genomic_DNA"/>
</dbReference>
<comment type="subcellular location">
    <subcellularLocation>
        <location evidence="1">Cell membrane</location>
        <topology evidence="1">Multi-pass membrane protein</topology>
    </subcellularLocation>
</comment>
<dbReference type="Proteomes" id="UP000078540">
    <property type="component" value="Unassembled WGS sequence"/>
</dbReference>
<accession>A0A195BYC6</accession>
<name>A0A195BYC6_9HYME</name>
<dbReference type="PANTHER" id="PTHR11923:SF69">
    <property type="entry name" value="SENSORY NEURON MEMBRANE PROTEIN 1"/>
    <property type="match status" value="1"/>
</dbReference>
<dbReference type="AlphaFoldDB" id="A0A195BYC6"/>
<dbReference type="GO" id="GO:0007608">
    <property type="term" value="P:sensory perception of smell"/>
    <property type="evidence" value="ECO:0007669"/>
    <property type="project" value="UniProtKB-KW"/>
</dbReference>
<evidence type="ECO:0000313" key="14">
    <source>
        <dbReference type="Proteomes" id="UP000078540"/>
    </source>
</evidence>
<evidence type="ECO:0000256" key="11">
    <source>
        <dbReference type="ARBA" id="ARBA00023180"/>
    </source>
</evidence>
<organism evidence="13 14">
    <name type="scientific">Atta colombica</name>
    <dbReference type="NCBI Taxonomy" id="520822"/>
    <lineage>
        <taxon>Eukaryota</taxon>
        <taxon>Metazoa</taxon>
        <taxon>Ecdysozoa</taxon>
        <taxon>Arthropoda</taxon>
        <taxon>Hexapoda</taxon>
        <taxon>Insecta</taxon>
        <taxon>Pterygota</taxon>
        <taxon>Neoptera</taxon>
        <taxon>Endopterygota</taxon>
        <taxon>Hymenoptera</taxon>
        <taxon>Apocrita</taxon>
        <taxon>Aculeata</taxon>
        <taxon>Formicoidea</taxon>
        <taxon>Formicidae</taxon>
        <taxon>Myrmicinae</taxon>
        <taxon>Atta</taxon>
    </lineage>
</organism>
<keyword evidence="5 12" id="KW-0812">Transmembrane</keyword>
<evidence type="ECO:0000256" key="6">
    <source>
        <dbReference type="ARBA" id="ARBA00022725"/>
    </source>
</evidence>
<evidence type="ECO:0000256" key="9">
    <source>
        <dbReference type="ARBA" id="ARBA00023157"/>
    </source>
</evidence>
<gene>
    <name evidence="13" type="ORF">ALC53_00480</name>
</gene>
<keyword evidence="6" id="KW-0552">Olfaction</keyword>
<keyword evidence="7 12" id="KW-1133">Transmembrane helix</keyword>
<keyword evidence="14" id="KW-1185">Reference proteome</keyword>
<keyword evidence="9" id="KW-1015">Disulfide bond</keyword>
<keyword evidence="11" id="KW-0325">Glycoprotein</keyword>
<keyword evidence="8 12" id="KW-0472">Membrane</keyword>
<dbReference type="GO" id="GO:0005886">
    <property type="term" value="C:plasma membrane"/>
    <property type="evidence" value="ECO:0007669"/>
    <property type="project" value="UniProtKB-SubCell"/>
</dbReference>
<protein>
    <submittedName>
        <fullName evidence="13">Scavenger receptor class B member 1</fullName>
    </submittedName>
</protein>
<evidence type="ECO:0000313" key="13">
    <source>
        <dbReference type="EMBL" id="KYM92941.1"/>
    </source>
</evidence>
<dbReference type="Pfam" id="PF01130">
    <property type="entry name" value="CD36"/>
    <property type="match status" value="1"/>
</dbReference>
<evidence type="ECO:0000256" key="8">
    <source>
        <dbReference type="ARBA" id="ARBA00023136"/>
    </source>
</evidence>
<evidence type="ECO:0000256" key="12">
    <source>
        <dbReference type="SAM" id="Phobius"/>
    </source>
</evidence>
<evidence type="ECO:0000256" key="10">
    <source>
        <dbReference type="ARBA" id="ARBA00023170"/>
    </source>
</evidence>
<keyword evidence="3" id="KW-1003">Cell membrane</keyword>
<sequence>MSFAKNDTGFSLDYELVLAMLTLQLRSTIKVTILVLASSIAVPIDGLKDSEKLQSASESKRHEKRNVDARIDCSNGHGIHIYCPPDYEAPLEPSPVLVQQPVVHVPVPQPVPHPVPVPVAIPITKHIPVPVPIHVEHTVQVPVPKPYPVTVEKIVHVDRPVPVTVEKHLHVPVDRPVPVPVPQPFPVPIEKVVHVDRPYPVPVAVPKPYPVPYPFFTIGKILTIVLHVIDEYKVLTQIKLQKGNEIRDFWEKLPQPLDFNIYVFLYRDKEDVVDREEDDTVEYSLRQLWYFNQEKSIMSENVEIYAFHPLMIAITLIIQRDKPSTMGVISKAFDSIFKKPESIFIKTTIKDLFFTGILLDCTDITDFAGSAVCSALQEKEEILIREEGLRFRFGYLAKTNGSRLPERIRVYRGIKNYKDVGRVLTIANSTKLKMWFGSPCNDIRGTDGTIFPPFLNKEKEVWVHSPDICRSIGAYYFEPGKVQGFKTLHYTADLGDPSEDEDVRCLCQESEGCMPKNIFNADPCKNVPLRISLPHFYNSDPRYLEMIDGVNPIPEKHRMTFNFDPMTGTPIKAYKKIQFNVIVGPIPKLRLMKSFPEALFPLFWVEDGLELGNILIKPLKVAYLQILIAKIVMWLMILGGLGMLIVAMMRYYKKNNVDNVAVPDLVPGKEQNKTPKKLTISTIQGELVPPKID</sequence>
<dbReference type="InterPro" id="IPR002159">
    <property type="entry name" value="CD36_fam"/>
</dbReference>
<evidence type="ECO:0000256" key="2">
    <source>
        <dbReference type="ARBA" id="ARBA00010532"/>
    </source>
</evidence>
<evidence type="ECO:0000256" key="7">
    <source>
        <dbReference type="ARBA" id="ARBA00022989"/>
    </source>
</evidence>
<evidence type="ECO:0000256" key="1">
    <source>
        <dbReference type="ARBA" id="ARBA00004651"/>
    </source>
</evidence>